<organism evidence="1 2">
    <name type="scientific">Citrullus colocynthis</name>
    <name type="common">colocynth</name>
    <dbReference type="NCBI Taxonomy" id="252529"/>
    <lineage>
        <taxon>Eukaryota</taxon>
        <taxon>Viridiplantae</taxon>
        <taxon>Streptophyta</taxon>
        <taxon>Embryophyta</taxon>
        <taxon>Tracheophyta</taxon>
        <taxon>Spermatophyta</taxon>
        <taxon>Magnoliopsida</taxon>
        <taxon>eudicotyledons</taxon>
        <taxon>Gunneridae</taxon>
        <taxon>Pentapetalae</taxon>
        <taxon>rosids</taxon>
        <taxon>fabids</taxon>
        <taxon>Cucurbitales</taxon>
        <taxon>Cucurbitaceae</taxon>
        <taxon>Benincaseae</taxon>
        <taxon>Citrullus</taxon>
    </lineage>
</organism>
<gene>
    <name evidence="1" type="ORF">CITCOLO1_LOCUS5263</name>
</gene>
<reference evidence="1 2" key="1">
    <citation type="submission" date="2024-03" db="EMBL/GenBank/DDBJ databases">
        <authorList>
            <person name="Gkanogiannis A."/>
            <person name="Becerra Lopez-Lavalle L."/>
        </authorList>
    </citation>
    <scope>NUCLEOTIDE SEQUENCE [LARGE SCALE GENOMIC DNA]</scope>
</reference>
<sequence>MMTPCCTVSGLLSLFHFHDDTMLYCLWPVTKSKVWSQQQLKNKVSCMAASAVIFQGSCRNLVDLNLIKAICKRLRHMMKLDRGEECQCFGYPTKASSSLTWSCSRLKECFSNDPKNGLCLATISNQPADRNFRKSNLYSPYAKRSGSQVKLPKPILTRTHDAFHVAQSALLFLCHRTFSFLTLSLSFACLLFYRPPSSSCPFHLLLTGISCIHLQAVRVLGKGGLWGFE</sequence>
<evidence type="ECO:0000313" key="2">
    <source>
        <dbReference type="Proteomes" id="UP001642487"/>
    </source>
</evidence>
<accession>A0ABP0XZF3</accession>
<proteinExistence type="predicted"/>
<dbReference type="EMBL" id="OZ021745">
    <property type="protein sequence ID" value="CAK9313539.1"/>
    <property type="molecule type" value="Genomic_DNA"/>
</dbReference>
<dbReference type="Proteomes" id="UP001642487">
    <property type="component" value="Chromosome 11"/>
</dbReference>
<keyword evidence="2" id="KW-1185">Reference proteome</keyword>
<protein>
    <submittedName>
        <fullName evidence="1">Uncharacterized protein</fullName>
    </submittedName>
</protein>
<name>A0ABP0XZF3_9ROSI</name>
<evidence type="ECO:0000313" key="1">
    <source>
        <dbReference type="EMBL" id="CAK9313539.1"/>
    </source>
</evidence>